<evidence type="ECO:0000259" key="7">
    <source>
        <dbReference type="PROSITE" id="PS51383"/>
    </source>
</evidence>
<dbReference type="RefSeq" id="WP_003082167.1">
    <property type="nucleotide sequence ID" value="NZ_AEUW02000001.1"/>
</dbReference>
<comment type="catalytic activity">
    <reaction evidence="6">
        <text>(6S)-NADPHX + ADP = AMP + phosphate + NADPH + H(+)</text>
        <dbReference type="Rhea" id="RHEA:32235"/>
        <dbReference type="ChEBI" id="CHEBI:15378"/>
        <dbReference type="ChEBI" id="CHEBI:43474"/>
        <dbReference type="ChEBI" id="CHEBI:57783"/>
        <dbReference type="ChEBI" id="CHEBI:64076"/>
        <dbReference type="ChEBI" id="CHEBI:456215"/>
        <dbReference type="ChEBI" id="CHEBI:456216"/>
        <dbReference type="EC" id="4.2.1.136"/>
    </reaction>
</comment>
<evidence type="ECO:0000256" key="1">
    <source>
        <dbReference type="ARBA" id="ARBA00022741"/>
    </source>
</evidence>
<dbReference type="InterPro" id="IPR000631">
    <property type="entry name" value="CARKD"/>
</dbReference>
<evidence type="ECO:0000313" key="8">
    <source>
        <dbReference type="EMBL" id="EHJ53228.1"/>
    </source>
</evidence>
<feature type="binding site" evidence="6">
    <location>
        <position position="217"/>
    </location>
    <ligand>
        <name>(6S)-NADPHX</name>
        <dbReference type="ChEBI" id="CHEBI:64076"/>
    </ligand>
</feature>
<keyword evidence="3 6" id="KW-0521">NADP</keyword>
<evidence type="ECO:0000256" key="6">
    <source>
        <dbReference type="HAMAP-Rule" id="MF_01965"/>
    </source>
</evidence>
<dbReference type="eggNOG" id="COG0063">
    <property type="taxonomic scope" value="Bacteria"/>
</dbReference>
<dbReference type="EMBL" id="AEUW02000001">
    <property type="protein sequence ID" value="EHJ53228.1"/>
    <property type="molecule type" value="Genomic_DNA"/>
</dbReference>
<evidence type="ECO:0000256" key="4">
    <source>
        <dbReference type="ARBA" id="ARBA00023027"/>
    </source>
</evidence>
<dbReference type="GO" id="GO:0052856">
    <property type="term" value="F:NAD(P)HX epimerase activity"/>
    <property type="evidence" value="ECO:0007669"/>
    <property type="project" value="TreeGrafter"/>
</dbReference>
<dbReference type="Proteomes" id="UP000003573">
    <property type="component" value="Unassembled WGS sequence"/>
</dbReference>
<dbReference type="Pfam" id="PF01256">
    <property type="entry name" value="Carb_kinase"/>
    <property type="match status" value="1"/>
</dbReference>
<evidence type="ECO:0000256" key="3">
    <source>
        <dbReference type="ARBA" id="ARBA00022857"/>
    </source>
</evidence>
<evidence type="ECO:0000313" key="9">
    <source>
        <dbReference type="Proteomes" id="UP000003573"/>
    </source>
</evidence>
<evidence type="ECO:0000256" key="2">
    <source>
        <dbReference type="ARBA" id="ARBA00022840"/>
    </source>
</evidence>
<keyword evidence="4 6" id="KW-0520">NAD</keyword>
<feature type="binding site" evidence="6">
    <location>
        <position position="39"/>
    </location>
    <ligand>
        <name>(6S)-NADPHX</name>
        <dbReference type="ChEBI" id="CHEBI:64076"/>
    </ligand>
</feature>
<protein>
    <recommendedName>
        <fullName evidence="6">ADP-dependent (S)-NAD(P)H-hydrate dehydratase</fullName>
        <ecNumber evidence="6">4.2.1.136</ecNumber>
    </recommendedName>
    <alternativeName>
        <fullName evidence="6">ADP-dependent NAD(P)HX dehydratase</fullName>
    </alternativeName>
</protein>
<comment type="similarity">
    <text evidence="6">Belongs to the NnrD/CARKD family.</text>
</comment>
<evidence type="ECO:0000256" key="5">
    <source>
        <dbReference type="ARBA" id="ARBA00023239"/>
    </source>
</evidence>
<dbReference type="GO" id="GO:0005524">
    <property type="term" value="F:ATP binding"/>
    <property type="evidence" value="ECO:0007669"/>
    <property type="project" value="UniProtKB-KW"/>
</dbReference>
<dbReference type="EC" id="4.2.1.136" evidence="6"/>
<dbReference type="SUPFAM" id="SSF53613">
    <property type="entry name" value="Ribokinase-like"/>
    <property type="match status" value="1"/>
</dbReference>
<feature type="binding site" evidence="6">
    <location>
        <position position="216"/>
    </location>
    <ligand>
        <name>AMP</name>
        <dbReference type="ChEBI" id="CHEBI:456215"/>
    </ligand>
</feature>
<proteinExistence type="inferred from homology"/>
<feature type="binding site" evidence="6">
    <location>
        <position position="100"/>
    </location>
    <ligand>
        <name>(6S)-NADPHX</name>
        <dbReference type="ChEBI" id="CHEBI:64076"/>
    </ligand>
</feature>
<sequence length="277" mass="29857">MIIDKVLVKKIIQPRPLDSHKGTFGRVLLIGGNYPYGGAIIMAASACVNSGAGLVTVATHKDNITALHSRLPESMAFDMAEKDRLTEQIAAADVILIGPGLAEDDLARQTFDLLWQSITAQQILVIDGSALNLLAKRKSAGWPSEQIILTPHQKEWERLSGLAISKQTEEATQTALAAFPKGTVLVAKSHQTKLYQNSKVGKICVGGPYQATGGMGDTLAGMIAGFVAQFHLDRFDVTAAAVFLHSYIAEQLSKQAYVVLPTRISTEIARVMKEMSD</sequence>
<dbReference type="PANTHER" id="PTHR12592:SF0">
    <property type="entry name" value="ATP-DEPENDENT (S)-NAD(P)H-HYDRATE DEHYDRATASE"/>
    <property type="match status" value="1"/>
</dbReference>
<comment type="function">
    <text evidence="6">Catalyzes the dehydration of the S-form of NAD(P)HX at the expense of ADP, which is converted to AMP. Together with NAD(P)HX epimerase, which catalyzes the epimerization of the S- and R-forms, the enzyme allows the repair of both epimers of NAD(P)HX, a damaged form of NAD(P)H that is a result of enzymatic or heat-dependent hydration.</text>
</comment>
<dbReference type="PANTHER" id="PTHR12592">
    <property type="entry name" value="ATP-DEPENDENT (S)-NAD(P)H-HYDRATE DEHYDRATASE FAMILY MEMBER"/>
    <property type="match status" value="1"/>
</dbReference>
<dbReference type="AlphaFoldDB" id="G5JVX9"/>
<dbReference type="HAMAP" id="MF_01965">
    <property type="entry name" value="NADHX_dehydratase"/>
    <property type="match status" value="1"/>
</dbReference>
<feature type="binding site" evidence="6">
    <location>
        <begin position="188"/>
        <end position="192"/>
    </location>
    <ligand>
        <name>AMP</name>
        <dbReference type="ChEBI" id="CHEBI:456215"/>
    </ligand>
</feature>
<dbReference type="Gene3D" id="3.40.1190.20">
    <property type="match status" value="1"/>
</dbReference>
<keyword evidence="9" id="KW-1185">Reference proteome</keyword>
<dbReference type="GO" id="GO:0110051">
    <property type="term" value="P:metabolite repair"/>
    <property type="evidence" value="ECO:0007669"/>
    <property type="project" value="TreeGrafter"/>
</dbReference>
<dbReference type="InterPro" id="IPR029056">
    <property type="entry name" value="Ribokinase-like"/>
</dbReference>
<comment type="cofactor">
    <cofactor evidence="6">
        <name>Mg(2+)</name>
        <dbReference type="ChEBI" id="CHEBI:18420"/>
    </cofactor>
</comment>
<organism evidence="8 9">
    <name type="scientific">Streptococcus macacae NCTC 11558</name>
    <dbReference type="NCBI Taxonomy" id="764298"/>
    <lineage>
        <taxon>Bacteria</taxon>
        <taxon>Bacillati</taxon>
        <taxon>Bacillota</taxon>
        <taxon>Bacilli</taxon>
        <taxon>Lactobacillales</taxon>
        <taxon>Streptococcaceae</taxon>
        <taxon>Streptococcus</taxon>
    </lineage>
</organism>
<dbReference type="CDD" id="cd01171">
    <property type="entry name" value="YXKO-related"/>
    <property type="match status" value="1"/>
</dbReference>
<dbReference type="PROSITE" id="PS01050">
    <property type="entry name" value="YJEF_C_2"/>
    <property type="match status" value="1"/>
</dbReference>
<dbReference type="STRING" id="764298.STRMA_1147"/>
<dbReference type="InterPro" id="IPR017953">
    <property type="entry name" value="Carbohydrate_kinase_pred_CS"/>
</dbReference>
<comment type="subunit">
    <text evidence="6">Homotetramer.</text>
</comment>
<dbReference type="OrthoDB" id="9806925at2"/>
<feature type="domain" description="YjeF C-terminal" evidence="7">
    <location>
        <begin position="4"/>
        <end position="275"/>
    </location>
</feature>
<gene>
    <name evidence="6" type="primary">nnrD</name>
    <name evidence="8" type="ORF">STRMA_1147</name>
</gene>
<dbReference type="GO" id="GO:0046496">
    <property type="term" value="P:nicotinamide nucleotide metabolic process"/>
    <property type="evidence" value="ECO:0007669"/>
    <property type="project" value="UniProtKB-UniRule"/>
</dbReference>
<keyword evidence="5 6" id="KW-0456">Lyase</keyword>
<keyword evidence="1 6" id="KW-0547">Nucleotide-binding</keyword>
<accession>G5JVX9</accession>
<dbReference type="NCBIfam" id="TIGR00196">
    <property type="entry name" value="yjeF_cterm"/>
    <property type="match status" value="1"/>
</dbReference>
<feature type="binding site" evidence="6">
    <location>
        <position position="152"/>
    </location>
    <ligand>
        <name>(6S)-NADPHX</name>
        <dbReference type="ChEBI" id="CHEBI:64076"/>
    </ligand>
</feature>
<dbReference type="GO" id="GO:0052855">
    <property type="term" value="F:ADP-dependent NAD(P)H-hydrate dehydratase activity"/>
    <property type="evidence" value="ECO:0007669"/>
    <property type="project" value="UniProtKB-UniRule"/>
</dbReference>
<keyword evidence="2 6" id="KW-0067">ATP-binding</keyword>
<comment type="caution">
    <text evidence="8">The sequence shown here is derived from an EMBL/GenBank/DDBJ whole genome shotgun (WGS) entry which is preliminary data.</text>
</comment>
<name>G5JVX9_9STRE</name>
<reference evidence="8 9" key="1">
    <citation type="journal article" date="2014" name="Int. J. Syst. Evol. Microbiol.">
        <title>Phylogenomics and the dynamic genome evolution of the genus Streptococcus.</title>
        <authorList>
            <consortium name="The Broad Institute Genome Sequencing Platform"/>
            <person name="Richards V.P."/>
            <person name="Palmer S.R."/>
            <person name="Pavinski Bitar P.D."/>
            <person name="Qin X."/>
            <person name="Weinstock G.M."/>
            <person name="Highlander S.K."/>
            <person name="Town C.D."/>
            <person name="Burne R.A."/>
            <person name="Stanhope M.J."/>
        </authorList>
    </citation>
    <scope>NUCLEOTIDE SEQUENCE [LARGE SCALE GENOMIC DNA]</scope>
    <source>
        <strain evidence="8 9">NCTC 11558</strain>
    </source>
</reference>
<dbReference type="PROSITE" id="PS51383">
    <property type="entry name" value="YJEF_C_3"/>
    <property type="match status" value="1"/>
</dbReference>
<comment type="catalytic activity">
    <reaction evidence="6">
        <text>(6S)-NADHX + ADP = AMP + phosphate + NADH + H(+)</text>
        <dbReference type="Rhea" id="RHEA:32223"/>
        <dbReference type="ChEBI" id="CHEBI:15378"/>
        <dbReference type="ChEBI" id="CHEBI:43474"/>
        <dbReference type="ChEBI" id="CHEBI:57945"/>
        <dbReference type="ChEBI" id="CHEBI:64074"/>
        <dbReference type="ChEBI" id="CHEBI:456215"/>
        <dbReference type="ChEBI" id="CHEBI:456216"/>
        <dbReference type="EC" id="4.2.1.136"/>
    </reaction>
</comment>